<proteinExistence type="predicted"/>
<name>X1MBM6_9ZZZZ</name>
<gene>
    <name evidence="1" type="ORF">S06H3_13073</name>
</gene>
<dbReference type="EMBL" id="BARV01006380">
    <property type="protein sequence ID" value="GAI12080.1"/>
    <property type="molecule type" value="Genomic_DNA"/>
</dbReference>
<sequence length="100" mass="11600">MADKKLFDNLYKVLKVNSGDFGVNDQVMTECLDLQIPRGYCARIRKVIFVDYINGQFEQSNPEFRGALVLDPDDETSISVPTFVIDHRKQQRYHHDLPLL</sequence>
<comment type="caution">
    <text evidence="1">The sequence shown here is derived from an EMBL/GenBank/DDBJ whole genome shotgun (WGS) entry which is preliminary data.</text>
</comment>
<reference evidence="1" key="1">
    <citation type="journal article" date="2014" name="Front. Microbiol.">
        <title>High frequency of phylogenetically diverse reductive dehalogenase-homologous genes in deep subseafloor sedimentary metagenomes.</title>
        <authorList>
            <person name="Kawai M."/>
            <person name="Futagami T."/>
            <person name="Toyoda A."/>
            <person name="Takaki Y."/>
            <person name="Nishi S."/>
            <person name="Hori S."/>
            <person name="Arai W."/>
            <person name="Tsubouchi T."/>
            <person name="Morono Y."/>
            <person name="Uchiyama I."/>
            <person name="Ito T."/>
            <person name="Fujiyama A."/>
            <person name="Inagaki F."/>
            <person name="Takami H."/>
        </authorList>
    </citation>
    <scope>NUCLEOTIDE SEQUENCE</scope>
    <source>
        <strain evidence="1">Expedition CK06-06</strain>
    </source>
</reference>
<protein>
    <submittedName>
        <fullName evidence="1">Uncharacterized protein</fullName>
    </submittedName>
</protein>
<accession>X1MBM6</accession>
<organism evidence="1">
    <name type="scientific">marine sediment metagenome</name>
    <dbReference type="NCBI Taxonomy" id="412755"/>
    <lineage>
        <taxon>unclassified sequences</taxon>
        <taxon>metagenomes</taxon>
        <taxon>ecological metagenomes</taxon>
    </lineage>
</organism>
<evidence type="ECO:0000313" key="1">
    <source>
        <dbReference type="EMBL" id="GAI12080.1"/>
    </source>
</evidence>
<dbReference type="AlphaFoldDB" id="X1MBM6"/>